<feature type="domain" description="Restriction endonuclease type IV Mrr" evidence="2">
    <location>
        <begin position="172"/>
        <end position="286"/>
    </location>
</feature>
<dbReference type="PATRIC" id="fig|81857.3.peg.163"/>
<dbReference type="InterPro" id="IPR025745">
    <property type="entry name" value="Mrr-like_N_dom"/>
</dbReference>
<sequence>MDYKTLKLSKDGMPTWDAMLPIVLKTAAGQKEWTRKEIETASADALGLPEDLRQKKYKNSLGNVIENRVDFALSDLSIVGAISRVRRGVYQITDVGKKLLETPDNINVDYLHSLPKYQEHQAELNTRNQRQDIAEDAGDEKEADDDVAEQIFEKVSAYNNKVGSELLDRIQSGSPTFFENLVVQLLISMGYQGPNGTAQVTQATNDGGIDGIINQDPLGTRTIYLQAKRYKKDNVVQRPQIQQFAGAIHSHNGVFITTSSFSAGATEEAKKSAIVLIDGIRLTELMLKYHVGIQTKRKYELVEIDEDFFEE</sequence>
<dbReference type="GO" id="GO:0009307">
    <property type="term" value="P:DNA restriction-modification system"/>
    <property type="evidence" value="ECO:0007669"/>
    <property type="project" value="InterPro"/>
</dbReference>
<dbReference type="STRING" id="81857.IV38_GL000158"/>
<dbReference type="Pfam" id="PF14338">
    <property type="entry name" value="Mrr_N"/>
    <property type="match status" value="1"/>
</dbReference>
<evidence type="ECO:0000259" key="2">
    <source>
        <dbReference type="Pfam" id="PF04471"/>
    </source>
</evidence>
<dbReference type="InterPro" id="IPR052906">
    <property type="entry name" value="Type_IV_Methyl-Rstrct_Enzyme"/>
</dbReference>
<dbReference type="PANTHER" id="PTHR30015:SF7">
    <property type="entry name" value="TYPE IV METHYL-DIRECTED RESTRICTION ENZYME ECOKMRR"/>
    <property type="match status" value="1"/>
</dbReference>
<dbReference type="OrthoDB" id="9803736at2"/>
<dbReference type="EMBL" id="JQAZ01000001">
    <property type="protein sequence ID" value="KRN34195.1"/>
    <property type="molecule type" value="Genomic_DNA"/>
</dbReference>
<gene>
    <name evidence="4" type="ORF">IV38_GL000158</name>
    <name evidence="5" type="ORF">IV40_GL000511</name>
</gene>
<organism evidence="4 7">
    <name type="scientific">Lactobacillus selangorensis</name>
    <dbReference type="NCBI Taxonomy" id="81857"/>
    <lineage>
        <taxon>Bacteria</taxon>
        <taxon>Bacillati</taxon>
        <taxon>Bacillota</taxon>
        <taxon>Bacilli</taxon>
        <taxon>Lactobacillales</taxon>
        <taxon>Lactobacillaceae</taxon>
        <taxon>Lactobacillus</taxon>
    </lineage>
</organism>
<dbReference type="PANTHER" id="PTHR30015">
    <property type="entry name" value="MRR RESTRICTION SYSTEM PROTEIN"/>
    <property type="match status" value="1"/>
</dbReference>
<dbReference type="Pfam" id="PF04471">
    <property type="entry name" value="Mrr_cat"/>
    <property type="match status" value="1"/>
</dbReference>
<protein>
    <submittedName>
        <fullName evidence="4">Mrr restriction system protein</fullName>
    </submittedName>
</protein>
<dbReference type="InterPro" id="IPR011335">
    <property type="entry name" value="Restrct_endonuc-II-like"/>
</dbReference>
<dbReference type="GO" id="GO:0015666">
    <property type="term" value="F:restriction endodeoxyribonuclease activity"/>
    <property type="evidence" value="ECO:0007669"/>
    <property type="project" value="TreeGrafter"/>
</dbReference>
<feature type="domain" description="Restriction system protein Mrr-like N-terminal" evidence="3">
    <location>
        <begin position="18"/>
        <end position="101"/>
    </location>
</feature>
<comment type="caution">
    <text evidence="4">The sequence shown here is derived from an EMBL/GenBank/DDBJ whole genome shotgun (WGS) entry which is preliminary data.</text>
</comment>
<name>A0A0R2FVI7_9LACO</name>
<dbReference type="RefSeq" id="WP_057768784.1">
    <property type="nucleotide sequence ID" value="NZ_JQAT01000001.1"/>
</dbReference>
<proteinExistence type="predicted"/>
<evidence type="ECO:0000259" key="3">
    <source>
        <dbReference type="Pfam" id="PF14338"/>
    </source>
</evidence>
<dbReference type="GO" id="GO:0003677">
    <property type="term" value="F:DNA binding"/>
    <property type="evidence" value="ECO:0007669"/>
    <property type="project" value="InterPro"/>
</dbReference>
<evidence type="ECO:0000313" key="4">
    <source>
        <dbReference type="EMBL" id="KRN29276.1"/>
    </source>
</evidence>
<accession>A0A0R2FVI7</accession>
<dbReference type="Proteomes" id="UP000051751">
    <property type="component" value="Unassembled WGS sequence"/>
</dbReference>
<dbReference type="InterPro" id="IPR007560">
    <property type="entry name" value="Restrct_endonuc_IV_Mrr"/>
</dbReference>
<keyword evidence="1" id="KW-0378">Hydrolase</keyword>
<reference evidence="6 7" key="1">
    <citation type="journal article" date="2015" name="Genome Announc.">
        <title>Expanding the biotechnology potential of lactobacilli through comparative genomics of 213 strains and associated genera.</title>
        <authorList>
            <person name="Sun Z."/>
            <person name="Harris H.M."/>
            <person name="McCann A."/>
            <person name="Guo C."/>
            <person name="Argimon S."/>
            <person name="Zhang W."/>
            <person name="Yang X."/>
            <person name="Jeffery I.B."/>
            <person name="Cooney J.C."/>
            <person name="Kagawa T.F."/>
            <person name="Liu W."/>
            <person name="Song Y."/>
            <person name="Salvetti E."/>
            <person name="Wrobel A."/>
            <person name="Rasinkangas P."/>
            <person name="Parkhill J."/>
            <person name="Rea M.C."/>
            <person name="O'Sullivan O."/>
            <person name="Ritari J."/>
            <person name="Douillard F.P."/>
            <person name="Paul Ross R."/>
            <person name="Yang R."/>
            <person name="Briner A.E."/>
            <person name="Felis G.E."/>
            <person name="de Vos W.M."/>
            <person name="Barrangou R."/>
            <person name="Klaenhammer T.R."/>
            <person name="Caufield P.W."/>
            <person name="Cui Y."/>
            <person name="Zhang H."/>
            <person name="O'Toole P.W."/>
        </authorList>
    </citation>
    <scope>NUCLEOTIDE SEQUENCE [LARGE SCALE GENOMIC DNA]</scope>
    <source>
        <strain evidence="4 7">ATCC BAA-66</strain>
        <strain evidence="5 6">DSM 13344</strain>
    </source>
</reference>
<evidence type="ECO:0000313" key="6">
    <source>
        <dbReference type="Proteomes" id="UP000051645"/>
    </source>
</evidence>
<dbReference type="Proteomes" id="UP000051645">
    <property type="component" value="Unassembled WGS sequence"/>
</dbReference>
<evidence type="ECO:0000313" key="5">
    <source>
        <dbReference type="EMBL" id="KRN34195.1"/>
    </source>
</evidence>
<dbReference type="InterPro" id="IPR011856">
    <property type="entry name" value="tRNA_endonuc-like_dom_sf"/>
</dbReference>
<keyword evidence="6" id="KW-1185">Reference proteome</keyword>
<evidence type="ECO:0000313" key="7">
    <source>
        <dbReference type="Proteomes" id="UP000051751"/>
    </source>
</evidence>
<dbReference type="Gene3D" id="3.40.1350.10">
    <property type="match status" value="1"/>
</dbReference>
<dbReference type="AlphaFoldDB" id="A0A0R2FVI7"/>
<dbReference type="EMBL" id="JQAT01000001">
    <property type="protein sequence ID" value="KRN29276.1"/>
    <property type="molecule type" value="Genomic_DNA"/>
</dbReference>
<evidence type="ECO:0000256" key="1">
    <source>
        <dbReference type="ARBA" id="ARBA00022801"/>
    </source>
</evidence>
<dbReference type="SUPFAM" id="SSF52980">
    <property type="entry name" value="Restriction endonuclease-like"/>
    <property type="match status" value="1"/>
</dbReference>